<protein>
    <submittedName>
        <fullName evidence="1">GPO family capsid scaffolding protein</fullName>
    </submittedName>
</protein>
<accession>A0A5C7C8I7</accession>
<evidence type="ECO:0000313" key="2">
    <source>
        <dbReference type="Proteomes" id="UP000321126"/>
    </source>
</evidence>
<comment type="caution">
    <text evidence="1">The sequence shown here is derived from an EMBL/GenBank/DDBJ whole genome shotgun (WGS) entry which is preliminary data.</text>
</comment>
<dbReference type="EMBL" id="VOUQ01000007">
    <property type="protein sequence ID" value="TXE33241.1"/>
    <property type="molecule type" value="Genomic_DNA"/>
</dbReference>
<sequence length="274" mass="30359">MGKKSKFQQVCVEGATTDGRHINRQDIQDIADTYDPKLFNARVNLEHINGILPNGPFKAYGDVTAVKAEEIQDGPLKGKLALKAQIDATDELVEMNRARQKVHTSIEFRPNFAKTGKSYLTGLAVTDNPASLGTEILQFSSTATVNPLAHRKTDAECLFTAAEEVTFEFEDVPDTRPSLLDKVKEMFSSRDKSNSNQLDDVHLAVTEIAEHQQQQEEKFTPLLDLPATVTRLSEQVTAQQEELTALKQKLGSTDADTHFRPEITGAPNEFVTDC</sequence>
<dbReference type="Pfam" id="PF05929">
    <property type="entry name" value="Phage_GPO"/>
    <property type="match status" value="1"/>
</dbReference>
<reference evidence="1 2" key="1">
    <citation type="submission" date="2019-07" db="EMBL/GenBank/DDBJ databases">
        <title>Serratia strains were isolated from fresh produce.</title>
        <authorList>
            <person name="Cho G.-S."/>
            <person name="Stein M."/>
            <person name="Lee W."/>
            <person name="Suh S.H."/>
            <person name="Franz C.M.A.P."/>
        </authorList>
    </citation>
    <scope>NUCLEOTIDE SEQUENCE [LARGE SCALE GENOMIC DNA]</scope>
    <source>
        <strain evidence="1 2">S16</strain>
    </source>
</reference>
<dbReference type="InterPro" id="IPR009228">
    <property type="entry name" value="Capsid_scaffold_GpO"/>
</dbReference>
<organism evidence="1 2">
    <name type="scientific">Serratia marcescens</name>
    <dbReference type="NCBI Taxonomy" id="615"/>
    <lineage>
        <taxon>Bacteria</taxon>
        <taxon>Pseudomonadati</taxon>
        <taxon>Pseudomonadota</taxon>
        <taxon>Gammaproteobacteria</taxon>
        <taxon>Enterobacterales</taxon>
        <taxon>Yersiniaceae</taxon>
        <taxon>Serratia</taxon>
    </lineage>
</organism>
<name>A0A5C7C8I7_SERMA</name>
<proteinExistence type="predicted"/>
<dbReference type="RefSeq" id="WP_147881762.1">
    <property type="nucleotide sequence ID" value="NZ_VOUQ01000007.1"/>
</dbReference>
<dbReference type="AlphaFoldDB" id="A0A5C7C8I7"/>
<dbReference type="Proteomes" id="UP000321126">
    <property type="component" value="Unassembled WGS sequence"/>
</dbReference>
<evidence type="ECO:0000313" key="1">
    <source>
        <dbReference type="EMBL" id="TXE33241.1"/>
    </source>
</evidence>
<gene>
    <name evidence="1" type="ORF">FOT62_13805</name>
</gene>